<comment type="cofactor">
    <cofactor evidence="1">
        <name>Mg(2+)</name>
        <dbReference type="ChEBI" id="CHEBI:18420"/>
    </cofactor>
</comment>
<dbReference type="CDD" id="cd18809">
    <property type="entry name" value="SF1_C_RecD"/>
    <property type="match status" value="1"/>
</dbReference>
<evidence type="ECO:0000259" key="4">
    <source>
        <dbReference type="Pfam" id="PF13538"/>
    </source>
</evidence>
<keyword evidence="1" id="KW-0227">DNA damage</keyword>
<keyword evidence="1" id="KW-0234">DNA repair</keyword>
<dbReference type="Gene3D" id="3.40.50.300">
    <property type="entry name" value="P-loop containing nucleotide triphosphate hydrolases"/>
    <property type="match status" value="2"/>
</dbReference>
<dbReference type="InterPro" id="IPR051055">
    <property type="entry name" value="PIF1_helicase"/>
</dbReference>
<dbReference type="OMA" id="EANIECN"/>
<organism evidence="6">
    <name type="scientific">Caenorhabditis remanei</name>
    <name type="common">Caenorhabditis vulgaris</name>
    <dbReference type="NCBI Taxonomy" id="31234"/>
    <lineage>
        <taxon>Eukaryota</taxon>
        <taxon>Metazoa</taxon>
        <taxon>Ecdysozoa</taxon>
        <taxon>Nematoda</taxon>
        <taxon>Chromadorea</taxon>
        <taxon>Rhabditida</taxon>
        <taxon>Rhabditina</taxon>
        <taxon>Rhabditomorpha</taxon>
        <taxon>Rhabditoidea</taxon>
        <taxon>Rhabditidae</taxon>
        <taxon>Peloderinae</taxon>
        <taxon>Caenorhabditis</taxon>
    </lineage>
</organism>
<accession>E3N826</accession>
<reference evidence="5" key="1">
    <citation type="submission" date="2007-07" db="EMBL/GenBank/DDBJ databases">
        <title>PCAP assembly of the Caenorhabditis remanei genome.</title>
        <authorList>
            <consortium name="The Caenorhabditis remanei Sequencing Consortium"/>
            <person name="Wilson R.K."/>
        </authorList>
    </citation>
    <scope>NUCLEOTIDE SEQUENCE [LARGE SCALE GENOMIC DNA]</scope>
    <source>
        <strain evidence="5">PB4641</strain>
    </source>
</reference>
<keyword evidence="1" id="KW-0067">ATP-binding</keyword>
<keyword evidence="1" id="KW-0547">Nucleotide-binding</keyword>
<dbReference type="InParanoid" id="E3N826"/>
<dbReference type="Proteomes" id="UP000008281">
    <property type="component" value="Unassembled WGS sequence"/>
</dbReference>
<feature type="domain" description="DNA helicase Pif1-like DEAD-box helicase" evidence="3">
    <location>
        <begin position="40"/>
        <end position="183"/>
    </location>
</feature>
<dbReference type="PANTHER" id="PTHR47642">
    <property type="entry name" value="ATP-DEPENDENT DNA HELICASE"/>
    <property type="match status" value="1"/>
</dbReference>
<keyword evidence="1" id="KW-0378">Hydrolase</keyword>
<dbReference type="eggNOG" id="KOG0987">
    <property type="taxonomic scope" value="Eukaryota"/>
</dbReference>
<dbReference type="SUPFAM" id="SSF52540">
    <property type="entry name" value="P-loop containing nucleoside triphosphate hydrolases"/>
    <property type="match status" value="2"/>
</dbReference>
<proteinExistence type="inferred from homology"/>
<dbReference type="GO" id="GO:0043139">
    <property type="term" value="F:5'-3' DNA helicase activity"/>
    <property type="evidence" value="ECO:0007669"/>
    <property type="project" value="UniProtKB-EC"/>
</dbReference>
<keyword evidence="1" id="KW-0347">Helicase</keyword>
<feature type="signal peptide" evidence="2">
    <location>
        <begin position="1"/>
        <end position="27"/>
    </location>
</feature>
<gene>
    <name evidence="5" type="ORF">CRE_16314</name>
</gene>
<evidence type="ECO:0000256" key="1">
    <source>
        <dbReference type="RuleBase" id="RU363044"/>
    </source>
</evidence>
<dbReference type="Pfam" id="PF05970">
    <property type="entry name" value="PIF1"/>
    <property type="match status" value="1"/>
</dbReference>
<dbReference type="InterPro" id="IPR027417">
    <property type="entry name" value="P-loop_NTPase"/>
</dbReference>
<dbReference type="GO" id="GO:0005524">
    <property type="term" value="F:ATP binding"/>
    <property type="evidence" value="ECO:0007669"/>
    <property type="project" value="UniProtKB-KW"/>
</dbReference>
<evidence type="ECO:0000259" key="3">
    <source>
        <dbReference type="Pfam" id="PF05970"/>
    </source>
</evidence>
<dbReference type="InterPro" id="IPR027785">
    <property type="entry name" value="UvrD-like_helicase_C"/>
</dbReference>
<feature type="chain" id="PRO_5003178128" description="ATP-dependent DNA helicase" evidence="2">
    <location>
        <begin position="28"/>
        <end position="469"/>
    </location>
</feature>
<evidence type="ECO:0000256" key="2">
    <source>
        <dbReference type="SAM" id="SignalP"/>
    </source>
</evidence>
<feature type="domain" description="UvrD-like helicase C-terminal" evidence="4">
    <location>
        <begin position="400"/>
        <end position="439"/>
    </location>
</feature>
<evidence type="ECO:0000313" key="6">
    <source>
        <dbReference type="Proteomes" id="UP000008281"/>
    </source>
</evidence>
<sequence length="469" mass="52858">MPVSAKPLFFLCAFILSQLTAMQKTIAVFLQNFLERTPDQQLFRFVSGPAGTGKTILLHYLRDVIVRHFDTNAACRLAASTGTAAWNIHGATLHSLIKLSIENEDAFQVLDGPTLDTLRKELTGMKFLFIDEVSMMSAKALSETSSILQRVFLSHLPFGGVSVFLFGDLLQLEPVNGEGIFEDLPMCYLPERNARSTNPNNDPLHENLFQLFKTFHLTKCVRAEKEEDVELLMKIRRGDTDKAMFRQLELKCGMSGKFPSEIFAELETLESANRGKSFIILTAGNNDAKQLNDYKIGKIGEITSLKRVRATPSPSMPETSFRKVTGFVPFVKNVAIGCRIMLTYNKCSRRGLVNGAIGKLKEIHRDFLIIDFPLAKNERIERVGYRKGVNYWQDFPIVAAEAITIHKAQGLTFDGVIIVPSKDNIQNGMMYTALSRARSLDLCRIVKYNPLYFKTSEKGREFYSKRGRL</sequence>
<dbReference type="GO" id="GO:0006310">
    <property type="term" value="P:DNA recombination"/>
    <property type="evidence" value="ECO:0007669"/>
    <property type="project" value="UniProtKB-KW"/>
</dbReference>
<dbReference type="HOGENOM" id="CLU_001613_7_2_1"/>
<dbReference type="EMBL" id="DS268553">
    <property type="protein sequence ID" value="EFO89246.1"/>
    <property type="molecule type" value="Genomic_DNA"/>
</dbReference>
<keyword evidence="2" id="KW-0732">Signal</keyword>
<name>E3N826_CAERE</name>
<keyword evidence="1" id="KW-0233">DNA recombination</keyword>
<comment type="catalytic activity">
    <reaction evidence="1">
        <text>ATP + H2O = ADP + phosphate + H(+)</text>
        <dbReference type="Rhea" id="RHEA:13065"/>
        <dbReference type="ChEBI" id="CHEBI:15377"/>
        <dbReference type="ChEBI" id="CHEBI:15378"/>
        <dbReference type="ChEBI" id="CHEBI:30616"/>
        <dbReference type="ChEBI" id="CHEBI:43474"/>
        <dbReference type="ChEBI" id="CHEBI:456216"/>
        <dbReference type="EC" id="5.6.2.3"/>
    </reaction>
</comment>
<dbReference type="AlphaFoldDB" id="E3N826"/>
<dbReference type="GO" id="GO:0016887">
    <property type="term" value="F:ATP hydrolysis activity"/>
    <property type="evidence" value="ECO:0007669"/>
    <property type="project" value="RHEA"/>
</dbReference>
<dbReference type="Pfam" id="PF13538">
    <property type="entry name" value="UvrD_C_2"/>
    <property type="match status" value="1"/>
</dbReference>
<dbReference type="STRING" id="31234.E3N826"/>
<keyword evidence="6" id="KW-1185">Reference proteome</keyword>
<dbReference type="GO" id="GO:0006281">
    <property type="term" value="P:DNA repair"/>
    <property type="evidence" value="ECO:0007669"/>
    <property type="project" value="UniProtKB-KW"/>
</dbReference>
<dbReference type="EC" id="5.6.2.3" evidence="1"/>
<dbReference type="OrthoDB" id="5876148at2759"/>
<dbReference type="PANTHER" id="PTHR47642:SF6">
    <property type="entry name" value="ATP-DEPENDENT DNA HELICASE"/>
    <property type="match status" value="1"/>
</dbReference>
<dbReference type="GO" id="GO:0000723">
    <property type="term" value="P:telomere maintenance"/>
    <property type="evidence" value="ECO:0007669"/>
    <property type="project" value="InterPro"/>
</dbReference>
<dbReference type="InterPro" id="IPR010285">
    <property type="entry name" value="DNA_helicase_pif1-like_DEAD"/>
</dbReference>
<protein>
    <recommendedName>
        <fullName evidence="1">ATP-dependent DNA helicase</fullName>
        <ecNumber evidence="1">5.6.2.3</ecNumber>
    </recommendedName>
</protein>
<comment type="similarity">
    <text evidence="1">Belongs to the helicase family.</text>
</comment>
<evidence type="ECO:0000313" key="5">
    <source>
        <dbReference type="EMBL" id="EFO89246.1"/>
    </source>
</evidence>